<evidence type="ECO:0000256" key="7">
    <source>
        <dbReference type="ARBA" id="ARBA00023053"/>
    </source>
</evidence>
<dbReference type="InterPro" id="IPR001873">
    <property type="entry name" value="ENaC"/>
</dbReference>
<evidence type="ECO:0000256" key="6">
    <source>
        <dbReference type="ARBA" id="ARBA00022989"/>
    </source>
</evidence>
<dbReference type="Proteomes" id="UP001153620">
    <property type="component" value="Chromosome 2"/>
</dbReference>
<comment type="subcellular location">
    <subcellularLocation>
        <location evidence="1">Membrane</location>
        <topology evidence="1">Multi-pass membrane protein</topology>
    </subcellularLocation>
</comment>
<reference evidence="14" key="2">
    <citation type="submission" date="2022-10" db="EMBL/GenBank/DDBJ databases">
        <authorList>
            <consortium name="ENA_rothamsted_submissions"/>
            <consortium name="culmorum"/>
            <person name="King R."/>
        </authorList>
    </citation>
    <scope>NUCLEOTIDE SEQUENCE</scope>
</reference>
<keyword evidence="3 12" id="KW-0813">Transport</keyword>
<evidence type="ECO:0000256" key="9">
    <source>
        <dbReference type="ARBA" id="ARBA00023136"/>
    </source>
</evidence>
<dbReference type="Pfam" id="PF00858">
    <property type="entry name" value="ASC"/>
    <property type="match status" value="1"/>
</dbReference>
<comment type="similarity">
    <text evidence="2 12">Belongs to the amiloride-sensitive sodium channel (TC 1.A.6) family.</text>
</comment>
<dbReference type="PANTHER" id="PTHR11690:SF157">
    <property type="entry name" value="PICKPOCKET 15"/>
    <property type="match status" value="1"/>
</dbReference>
<keyword evidence="4 12" id="KW-0894">Sodium channel</keyword>
<keyword evidence="15" id="KW-1185">Reference proteome</keyword>
<evidence type="ECO:0000256" key="5">
    <source>
        <dbReference type="ARBA" id="ARBA00022692"/>
    </source>
</evidence>
<evidence type="ECO:0000256" key="12">
    <source>
        <dbReference type="RuleBase" id="RU000679"/>
    </source>
</evidence>
<keyword evidence="11 12" id="KW-0407">Ion channel</keyword>
<dbReference type="EMBL" id="OU895878">
    <property type="protein sequence ID" value="CAG9805112.1"/>
    <property type="molecule type" value="Genomic_DNA"/>
</dbReference>
<keyword evidence="10 12" id="KW-0739">Sodium transport</keyword>
<keyword evidence="9 13" id="KW-0472">Membrane</keyword>
<dbReference type="Gene3D" id="1.10.287.770">
    <property type="entry name" value="YojJ-like"/>
    <property type="match status" value="1"/>
</dbReference>
<dbReference type="Gene3D" id="1.10.287.820">
    <property type="entry name" value="Acid-sensing ion channel domain"/>
    <property type="match status" value="1"/>
</dbReference>
<keyword evidence="8 12" id="KW-0406">Ion transport</keyword>
<keyword evidence="5 12" id="KW-0812">Transmembrane</keyword>
<gene>
    <name evidence="14" type="ORF">CHIRRI_LOCUS7989</name>
</gene>
<keyword evidence="6 13" id="KW-1133">Transmembrane helix</keyword>
<proteinExistence type="inferred from homology"/>
<evidence type="ECO:0000256" key="1">
    <source>
        <dbReference type="ARBA" id="ARBA00004141"/>
    </source>
</evidence>
<sequence length="462" mass="53180">MRIISYLGGVLKEYCQYSSLAGLSYIADNSYHFTERLFWLACVILSWIGSAYLIVDYMDSYVNNSVSMGVVSLLPIDTLQFPSAGICEMGYTKEEYHDLEKLIYDMMDPNLSQDEKENDYNYDIEDFLMRVIFHNLYNFGSMGSYCKEYIGKEDTLQCPMKNYQKYADRVRANCTSLFVSCAWNEISFPCCEFFQPVRTTLGTCYLLNSIQAVTKNSKKWLDMTLSLRLGTGHLNLTVTKSSALYILNEEDIPHMLLTTLQFPQIPDGYDGELLLSIQDILNDPYIRNIEPQYRRCKFPDEGPDSAYKMYSYSTCVTECLKQAQIKACNCTHYNLIVDSKDNSTECDYFGLVCLDENDLLFPQTTIMQPWRVDGLPCECLPSCNEAQTNVVRHSSKIRENSRDRSVSIRMQSLPTQRYFRQSVREKIDVVVSVGGILGLFMGASILSLVELIYFFTVRTFRR</sequence>
<evidence type="ECO:0000256" key="10">
    <source>
        <dbReference type="ARBA" id="ARBA00023201"/>
    </source>
</evidence>
<evidence type="ECO:0000256" key="11">
    <source>
        <dbReference type="ARBA" id="ARBA00023303"/>
    </source>
</evidence>
<evidence type="ECO:0000256" key="4">
    <source>
        <dbReference type="ARBA" id="ARBA00022461"/>
    </source>
</evidence>
<dbReference type="AlphaFoldDB" id="A0A9N9WV27"/>
<dbReference type="GO" id="GO:0015280">
    <property type="term" value="F:ligand-gated sodium channel activity"/>
    <property type="evidence" value="ECO:0007669"/>
    <property type="project" value="TreeGrafter"/>
</dbReference>
<evidence type="ECO:0000256" key="2">
    <source>
        <dbReference type="ARBA" id="ARBA00007193"/>
    </source>
</evidence>
<accession>A0A9N9WV27</accession>
<keyword evidence="7" id="KW-0915">Sodium</keyword>
<organism evidence="14 15">
    <name type="scientific">Chironomus riparius</name>
    <dbReference type="NCBI Taxonomy" id="315576"/>
    <lineage>
        <taxon>Eukaryota</taxon>
        <taxon>Metazoa</taxon>
        <taxon>Ecdysozoa</taxon>
        <taxon>Arthropoda</taxon>
        <taxon>Hexapoda</taxon>
        <taxon>Insecta</taxon>
        <taxon>Pterygota</taxon>
        <taxon>Neoptera</taxon>
        <taxon>Endopterygota</taxon>
        <taxon>Diptera</taxon>
        <taxon>Nematocera</taxon>
        <taxon>Chironomoidea</taxon>
        <taxon>Chironomidae</taxon>
        <taxon>Chironominae</taxon>
        <taxon>Chironomus</taxon>
    </lineage>
</organism>
<evidence type="ECO:0000256" key="3">
    <source>
        <dbReference type="ARBA" id="ARBA00022448"/>
    </source>
</evidence>
<feature type="transmembrane region" description="Helical" evidence="13">
    <location>
        <begin position="429"/>
        <end position="455"/>
    </location>
</feature>
<evidence type="ECO:0000256" key="13">
    <source>
        <dbReference type="SAM" id="Phobius"/>
    </source>
</evidence>
<dbReference type="OrthoDB" id="5874059at2759"/>
<dbReference type="Gene3D" id="2.60.470.10">
    <property type="entry name" value="Acid-sensing ion channels like domains"/>
    <property type="match status" value="1"/>
</dbReference>
<evidence type="ECO:0000313" key="15">
    <source>
        <dbReference type="Proteomes" id="UP001153620"/>
    </source>
</evidence>
<protein>
    <submittedName>
        <fullName evidence="14">Uncharacterized protein</fullName>
    </submittedName>
</protein>
<name>A0A9N9WV27_9DIPT</name>
<reference evidence="14" key="1">
    <citation type="submission" date="2022-01" db="EMBL/GenBank/DDBJ databases">
        <authorList>
            <person name="King R."/>
        </authorList>
    </citation>
    <scope>NUCLEOTIDE SEQUENCE</scope>
</reference>
<evidence type="ECO:0000313" key="14">
    <source>
        <dbReference type="EMBL" id="CAG9805112.1"/>
    </source>
</evidence>
<evidence type="ECO:0000256" key="8">
    <source>
        <dbReference type="ARBA" id="ARBA00023065"/>
    </source>
</evidence>
<dbReference type="GO" id="GO:0005886">
    <property type="term" value="C:plasma membrane"/>
    <property type="evidence" value="ECO:0007669"/>
    <property type="project" value="TreeGrafter"/>
</dbReference>
<dbReference type="PANTHER" id="PTHR11690">
    <property type="entry name" value="AMILORIDE-SENSITIVE SODIUM CHANNEL-RELATED"/>
    <property type="match status" value="1"/>
</dbReference>
<dbReference type="PRINTS" id="PR01078">
    <property type="entry name" value="AMINACHANNEL"/>
</dbReference>